<sequence length="143" mass="16298">MNSWFLMTSLFGAAYIKWLIFGLITAIALIIILICYFTHAELEAYCYVLIPYLISVSLVGAFFNTFDSFQAANKKLNEMHDTHVEKVISYVFEEYGLNKDQYVLDKQPTASGDYIYTAKSAEHDYEIYIVDGEIIGSKELSGE</sequence>
<accession>A0A268NX31</accession>
<proteinExistence type="predicted"/>
<gene>
    <name evidence="2" type="ORF">CHH72_16805</name>
</gene>
<dbReference type="EMBL" id="NPCC01000029">
    <property type="protein sequence ID" value="PAE87789.1"/>
    <property type="molecule type" value="Genomic_DNA"/>
</dbReference>
<protein>
    <submittedName>
        <fullName evidence="2">Uncharacterized protein</fullName>
    </submittedName>
</protein>
<evidence type="ECO:0000313" key="2">
    <source>
        <dbReference type="EMBL" id="PAE87789.1"/>
    </source>
</evidence>
<name>A0A268NX31_SHOCL</name>
<organism evidence="2 3">
    <name type="scientific">Shouchella clausii</name>
    <name type="common">Alkalihalobacillus clausii</name>
    <dbReference type="NCBI Taxonomy" id="79880"/>
    <lineage>
        <taxon>Bacteria</taxon>
        <taxon>Bacillati</taxon>
        <taxon>Bacillota</taxon>
        <taxon>Bacilli</taxon>
        <taxon>Bacillales</taxon>
        <taxon>Bacillaceae</taxon>
        <taxon>Shouchella</taxon>
    </lineage>
</organism>
<reference evidence="2 3" key="1">
    <citation type="submission" date="2017-07" db="EMBL/GenBank/DDBJ databases">
        <title>Isolation and whole genome analysis of endospore-forming bacteria from heroin.</title>
        <authorList>
            <person name="Kalinowski J."/>
            <person name="Ahrens B."/>
            <person name="Al-Dilaimi A."/>
            <person name="Winkler A."/>
            <person name="Wibberg D."/>
            <person name="Schleenbecker U."/>
            <person name="Ruckert C."/>
            <person name="Wolfel R."/>
            <person name="Grass G."/>
        </authorList>
    </citation>
    <scope>NUCLEOTIDE SEQUENCE [LARGE SCALE GENOMIC DNA]</scope>
    <source>
        <strain evidence="2 3">7539</strain>
    </source>
</reference>
<evidence type="ECO:0000313" key="3">
    <source>
        <dbReference type="Proteomes" id="UP000216207"/>
    </source>
</evidence>
<evidence type="ECO:0000256" key="1">
    <source>
        <dbReference type="SAM" id="Phobius"/>
    </source>
</evidence>
<feature type="transmembrane region" description="Helical" evidence="1">
    <location>
        <begin position="15"/>
        <end position="37"/>
    </location>
</feature>
<dbReference type="AlphaFoldDB" id="A0A268NX31"/>
<dbReference type="RefSeq" id="WP_095327027.1">
    <property type="nucleotide sequence ID" value="NZ_NPCC01000029.1"/>
</dbReference>
<feature type="transmembrane region" description="Helical" evidence="1">
    <location>
        <begin position="44"/>
        <end position="63"/>
    </location>
</feature>
<keyword evidence="1" id="KW-0472">Membrane</keyword>
<keyword evidence="1" id="KW-0812">Transmembrane</keyword>
<keyword evidence="1" id="KW-1133">Transmembrane helix</keyword>
<dbReference type="Proteomes" id="UP000216207">
    <property type="component" value="Unassembled WGS sequence"/>
</dbReference>
<comment type="caution">
    <text evidence="2">The sequence shown here is derived from an EMBL/GenBank/DDBJ whole genome shotgun (WGS) entry which is preliminary data.</text>
</comment>